<dbReference type="EMBL" id="PZKC01000001">
    <property type="protein sequence ID" value="PTD97944.1"/>
    <property type="molecule type" value="Genomic_DNA"/>
</dbReference>
<protein>
    <submittedName>
        <fullName evidence="3">Universal stress protein</fullName>
    </submittedName>
</protein>
<dbReference type="RefSeq" id="WP_107491704.1">
    <property type="nucleotide sequence ID" value="NZ_PZKC01000001.1"/>
</dbReference>
<comment type="caution">
    <text evidence="3">The sequence shown here is derived from an EMBL/GenBank/DDBJ whole genome shotgun (WGS) entry which is preliminary data.</text>
</comment>
<name>A0A2T4IJJ9_9RHOO</name>
<keyword evidence="4" id="KW-1185">Reference proteome</keyword>
<dbReference type="Gene3D" id="3.40.50.12370">
    <property type="match status" value="1"/>
</dbReference>
<proteinExistence type="inferred from homology"/>
<dbReference type="Proteomes" id="UP000241193">
    <property type="component" value="Unassembled WGS sequence"/>
</dbReference>
<dbReference type="OrthoDB" id="9804721at2"/>
<dbReference type="PRINTS" id="PR01438">
    <property type="entry name" value="UNVRSLSTRESS"/>
</dbReference>
<reference evidence="3 4" key="1">
    <citation type="submission" date="2018-03" db="EMBL/GenBank/DDBJ databases">
        <authorList>
            <person name="Keele B.F."/>
        </authorList>
    </citation>
    <scope>NUCLEOTIDE SEQUENCE [LARGE SCALE GENOMIC DNA]</scope>
    <source>
        <strain evidence="3 4">D20</strain>
    </source>
</reference>
<dbReference type="CDD" id="cd00293">
    <property type="entry name" value="USP-like"/>
    <property type="match status" value="2"/>
</dbReference>
<dbReference type="InterPro" id="IPR006016">
    <property type="entry name" value="UspA"/>
</dbReference>
<sequence length="291" mass="32043">MNSKINADNKVLACVDRSHFADYVTDYAAWAAQRMSAPLELLHVIDRHPEIGSGEDHSGAIGFDAQELLLTQLSERDAERARDAREAGRVFLNRLRQRAIDAGVPAPDMRQRHGELGETLAEHEAGVRLFVLGRRGEAAETTQRDLGRNVEHVVRALHKPILTVTEGFREPRRVLIAYDGSAVTRRGVEMVAASPLFRGLPVHLLMSGKVPQDGPKQIGWAQKTLQDAGFEATAQIIPGDPESVIARTVKDQEIDILVMGAYAHSALRSLLFGSKTTDLLRSSKIPTLLLR</sequence>
<dbReference type="Pfam" id="PF00582">
    <property type="entry name" value="Usp"/>
    <property type="match status" value="2"/>
</dbReference>
<evidence type="ECO:0000313" key="3">
    <source>
        <dbReference type="EMBL" id="PTD97944.1"/>
    </source>
</evidence>
<accession>A0A2T4IJJ9</accession>
<evidence type="ECO:0000313" key="4">
    <source>
        <dbReference type="Proteomes" id="UP000241193"/>
    </source>
</evidence>
<dbReference type="PANTHER" id="PTHR46268:SF6">
    <property type="entry name" value="UNIVERSAL STRESS PROTEIN UP12"/>
    <property type="match status" value="1"/>
</dbReference>
<organism evidence="3 4">
    <name type="scientific">Pseudothauera lacus</name>
    <dbReference type="NCBI Taxonomy" id="2136175"/>
    <lineage>
        <taxon>Bacteria</taxon>
        <taxon>Pseudomonadati</taxon>
        <taxon>Pseudomonadota</taxon>
        <taxon>Betaproteobacteria</taxon>
        <taxon>Rhodocyclales</taxon>
        <taxon>Zoogloeaceae</taxon>
        <taxon>Pseudothauera</taxon>
    </lineage>
</organism>
<dbReference type="AlphaFoldDB" id="A0A2T4IJJ9"/>
<feature type="domain" description="UspA" evidence="2">
    <location>
        <begin position="172"/>
        <end position="291"/>
    </location>
</feature>
<gene>
    <name evidence="3" type="ORF">C8261_00535</name>
</gene>
<dbReference type="InterPro" id="IPR006015">
    <property type="entry name" value="Universal_stress_UspA"/>
</dbReference>
<reference evidence="3 4" key="2">
    <citation type="submission" date="2018-04" db="EMBL/GenBank/DDBJ databases">
        <title>Thauera lacus sp. nov., isolated from an saline lake in Inner Mongolia, China.</title>
        <authorList>
            <person name="Liang Q.-Y."/>
        </authorList>
    </citation>
    <scope>NUCLEOTIDE SEQUENCE [LARGE SCALE GENOMIC DNA]</scope>
    <source>
        <strain evidence="3 4">D20</strain>
    </source>
</reference>
<dbReference type="PANTHER" id="PTHR46268">
    <property type="entry name" value="STRESS RESPONSE PROTEIN NHAX"/>
    <property type="match status" value="1"/>
</dbReference>
<feature type="domain" description="UspA" evidence="2">
    <location>
        <begin position="10"/>
        <end position="164"/>
    </location>
</feature>
<evidence type="ECO:0000256" key="1">
    <source>
        <dbReference type="ARBA" id="ARBA00008791"/>
    </source>
</evidence>
<dbReference type="SUPFAM" id="SSF52402">
    <property type="entry name" value="Adenine nucleotide alpha hydrolases-like"/>
    <property type="match status" value="2"/>
</dbReference>
<evidence type="ECO:0000259" key="2">
    <source>
        <dbReference type="Pfam" id="PF00582"/>
    </source>
</evidence>
<comment type="similarity">
    <text evidence="1">Belongs to the universal stress protein A family.</text>
</comment>